<sequence>MWRYLPGVRRLSSPTTTASSKRSLSSSILQDSCPLENSRNFVPSRKDNYSWLEYDSSSGKMFCTLCRKHKKKNAFSTSGSTKFRRSALTDHSKSLEHTDAVCATHKSKQAFPIFASAIESADKAILTLLKAVYFIAKEDIAILKYLELLNLLESCSSPNLPRELYRNRDACHKFITLIGESIESELGDEMRDSPYLGFMVNESTDQSIRKNLLLYVNRAGDVNSYFAHIDELNQCDAPAVTEANIRYLEVQKH</sequence>
<protein>
    <recommendedName>
        <fullName evidence="1">C17orf113 probable zinc finger domain-containing protein</fullName>
    </recommendedName>
</protein>
<organism evidence="2">
    <name type="scientific">Amphimedon queenslandica</name>
    <name type="common">Sponge</name>
    <dbReference type="NCBI Taxonomy" id="400682"/>
    <lineage>
        <taxon>Eukaryota</taxon>
        <taxon>Metazoa</taxon>
        <taxon>Porifera</taxon>
        <taxon>Demospongiae</taxon>
        <taxon>Heteroscleromorpha</taxon>
        <taxon>Haplosclerida</taxon>
        <taxon>Niphatidae</taxon>
        <taxon>Amphimedon</taxon>
    </lineage>
</organism>
<evidence type="ECO:0000313" key="2">
    <source>
        <dbReference type="EnsemblMetazoa" id="Aqu2.1.38311_001"/>
    </source>
</evidence>
<dbReference type="AlphaFoldDB" id="A0A1X7VE37"/>
<dbReference type="eggNOG" id="ENOG502SQ0B">
    <property type="taxonomic scope" value="Eukaryota"/>
</dbReference>
<name>A0A1X7VE37_AMPQE</name>
<dbReference type="PANTHER" id="PTHR46880:SF5">
    <property type="entry name" value="DUF4371 DOMAIN-CONTAINING PROTEIN"/>
    <property type="match status" value="1"/>
</dbReference>
<feature type="domain" description="C17orf113 probable zinc finger" evidence="1">
    <location>
        <begin position="49"/>
        <end position="106"/>
    </location>
</feature>
<dbReference type="PANTHER" id="PTHR46880">
    <property type="entry name" value="RAS-ASSOCIATING DOMAIN-CONTAINING PROTEIN"/>
    <property type="match status" value="1"/>
</dbReference>
<proteinExistence type="predicted"/>
<dbReference type="InParanoid" id="A0A1X7VE37"/>
<dbReference type="Pfam" id="PF25431">
    <property type="entry name" value="zf-C17orf113"/>
    <property type="match status" value="1"/>
</dbReference>
<dbReference type="STRING" id="400682.A0A1X7VE37"/>
<evidence type="ECO:0000259" key="1">
    <source>
        <dbReference type="Pfam" id="PF25431"/>
    </source>
</evidence>
<dbReference type="InterPro" id="IPR057456">
    <property type="entry name" value="Znf_C17orf113"/>
</dbReference>
<dbReference type="EnsemblMetazoa" id="Aqu2.1.38311_001">
    <property type="protein sequence ID" value="Aqu2.1.38311_001"/>
    <property type="gene ID" value="Aqu2.1.38311"/>
</dbReference>
<accession>A0A1X7VE37</accession>
<reference evidence="2" key="1">
    <citation type="submission" date="2017-05" db="UniProtKB">
        <authorList>
            <consortium name="EnsemblMetazoa"/>
        </authorList>
    </citation>
    <scope>IDENTIFICATION</scope>
</reference>
<dbReference type="OMA" id="NRDACHK"/>